<dbReference type="PRINTS" id="PR00507">
    <property type="entry name" value="N12N6MTFRASE"/>
</dbReference>
<evidence type="ECO:0000256" key="5">
    <source>
        <dbReference type="ARBA" id="ARBA00047942"/>
    </source>
</evidence>
<feature type="domain" description="Type II methyltransferase M.TaqI-like" evidence="6">
    <location>
        <begin position="152"/>
        <end position="300"/>
    </location>
</feature>
<keyword evidence="8" id="KW-1185">Reference proteome</keyword>
<dbReference type="GO" id="GO:0032259">
    <property type="term" value="P:methylation"/>
    <property type="evidence" value="ECO:0007669"/>
    <property type="project" value="UniProtKB-KW"/>
</dbReference>
<keyword evidence="3" id="KW-0808">Transferase</keyword>
<comment type="catalytic activity">
    <reaction evidence="5">
        <text>a 2'-deoxyadenosine in DNA + S-adenosyl-L-methionine = an N(6)-methyl-2'-deoxyadenosine in DNA + S-adenosyl-L-homocysteine + H(+)</text>
        <dbReference type="Rhea" id="RHEA:15197"/>
        <dbReference type="Rhea" id="RHEA-COMP:12418"/>
        <dbReference type="Rhea" id="RHEA-COMP:12419"/>
        <dbReference type="ChEBI" id="CHEBI:15378"/>
        <dbReference type="ChEBI" id="CHEBI:57856"/>
        <dbReference type="ChEBI" id="CHEBI:59789"/>
        <dbReference type="ChEBI" id="CHEBI:90615"/>
        <dbReference type="ChEBI" id="CHEBI:90616"/>
        <dbReference type="EC" id="2.1.1.72"/>
    </reaction>
</comment>
<dbReference type="Gene3D" id="3.40.50.150">
    <property type="entry name" value="Vaccinia Virus protein VP39"/>
    <property type="match status" value="1"/>
</dbReference>
<dbReference type="GO" id="GO:0006304">
    <property type="term" value="P:DNA modification"/>
    <property type="evidence" value="ECO:0007669"/>
    <property type="project" value="InterPro"/>
</dbReference>
<dbReference type="PROSITE" id="PS00092">
    <property type="entry name" value="N6_MTASE"/>
    <property type="match status" value="1"/>
</dbReference>
<dbReference type="InterPro" id="IPR011639">
    <property type="entry name" value="MethylTrfase_TaqI-like_dom"/>
</dbReference>
<dbReference type="InterPro" id="IPR002052">
    <property type="entry name" value="DNA_methylase_N6_adenine_CS"/>
</dbReference>
<dbReference type="RefSeq" id="WP_150024800.1">
    <property type="nucleotide sequence ID" value="NZ_CP043909.1"/>
</dbReference>
<sequence length="609" mass="70257">MNLDDLNLLRNYTAEINDVNRIIVTAFLRSNNIFSVKNEYISNLFILEGDFDYDVFLSFGLNLKILTFDDLIKTFEYIISPIDKVVTGAVYTPEVIRNNIIDNVIQGDELLYKKLLICDPACGCGGFLFSAVKKIKEINPNLSFSEIYKDFIFGLDLKEYSVERTKILLHLLAITSGEDLLNFEFNIFSGNALSFDWTSVLDSFSGFDIVVGNPPYVASRNIDDESLKLLKRWAVCSTGHPDLYIPFFEIGLEILKERGVLGFITMNTFFKSINGRALRQYFGDKKYKLSITDFGSMQVFLSRNTYTCICIIQKEISKEIYYRRLMDFKSLKSKKYSKIPYDSISHGSGWNLSNIGVVNEIEKVGMQLKDLYKVSNGIATLKNNVYIIDYVNEDETNYILSCGSKVEKNICVDVINPNKLIENSSLDGLRKKIIFPYFYKDGVANIIPENIFRMDYPNAYSYLLTYKSELAGRDKGKKEYEEWYAYGRKQGLVKYKYKLLFPHITPKIPNYVVSDQEDLLFHNGLAVLSNERKSLEILRILMSSRLFWFYVVNTSKPYGSGYFSLSKNYIKTFGIYPFDENQIEFLLSEPEQSKLDEFIEDLYGVSLNF</sequence>
<gene>
    <name evidence="7" type="ORF">F2A31_00955</name>
</gene>
<dbReference type="InterPro" id="IPR050953">
    <property type="entry name" value="N4_N6_ade-DNA_methylase"/>
</dbReference>
<dbReference type="PANTHER" id="PTHR33841:SF1">
    <property type="entry name" value="DNA METHYLTRANSFERASE A"/>
    <property type="match status" value="1"/>
</dbReference>
<dbReference type="InterPro" id="IPR029063">
    <property type="entry name" value="SAM-dependent_MTases_sf"/>
</dbReference>
<evidence type="ECO:0000256" key="1">
    <source>
        <dbReference type="ARBA" id="ARBA00011900"/>
    </source>
</evidence>
<keyword evidence="4" id="KW-0949">S-adenosyl-L-methionine</keyword>
<keyword evidence="2 7" id="KW-0489">Methyltransferase</keyword>
<organism evidence="7 8">
    <name type="scientific">Acinetobacter suaedae</name>
    <dbReference type="NCBI Taxonomy" id="2609668"/>
    <lineage>
        <taxon>Bacteria</taxon>
        <taxon>Pseudomonadati</taxon>
        <taxon>Pseudomonadota</taxon>
        <taxon>Gammaproteobacteria</taxon>
        <taxon>Moraxellales</taxon>
        <taxon>Moraxellaceae</taxon>
        <taxon>Acinetobacter</taxon>
    </lineage>
</organism>
<dbReference type="GO" id="GO:0003676">
    <property type="term" value="F:nucleic acid binding"/>
    <property type="evidence" value="ECO:0007669"/>
    <property type="project" value="InterPro"/>
</dbReference>
<evidence type="ECO:0000259" key="6">
    <source>
        <dbReference type="Pfam" id="PF07669"/>
    </source>
</evidence>
<dbReference type="GO" id="GO:0009007">
    <property type="term" value="F:site-specific DNA-methyltransferase (adenine-specific) activity"/>
    <property type="evidence" value="ECO:0007669"/>
    <property type="project" value="UniProtKB-EC"/>
</dbReference>
<dbReference type="Proteomes" id="UP000325177">
    <property type="component" value="Chromosome"/>
</dbReference>
<dbReference type="Pfam" id="PF07669">
    <property type="entry name" value="Eco57I"/>
    <property type="match status" value="1"/>
</dbReference>
<name>A0A5P1UP29_9GAMM</name>
<evidence type="ECO:0000256" key="4">
    <source>
        <dbReference type="ARBA" id="ARBA00022691"/>
    </source>
</evidence>
<reference evidence="7 8" key="1">
    <citation type="submission" date="2019-09" db="EMBL/GenBank/DDBJ databases">
        <title>Acinetobacter sp. C16S1 isolated from saline soil.</title>
        <authorList>
            <person name="Xu L."/>
            <person name="Sun J.-Q."/>
        </authorList>
    </citation>
    <scope>NUCLEOTIDE SEQUENCE [LARGE SCALE GENOMIC DNA]</scope>
    <source>
        <strain evidence="7 8">C16S1</strain>
    </source>
</reference>
<protein>
    <recommendedName>
        <fullName evidence="1">site-specific DNA-methyltransferase (adenine-specific)</fullName>
        <ecNumber evidence="1">2.1.1.72</ecNumber>
    </recommendedName>
</protein>
<proteinExistence type="predicted"/>
<dbReference type="EMBL" id="CP043909">
    <property type="protein sequence ID" value="QER38354.1"/>
    <property type="molecule type" value="Genomic_DNA"/>
</dbReference>
<dbReference type="KEGG" id="asue:F2A31_00955"/>
<dbReference type="EC" id="2.1.1.72" evidence="1"/>
<evidence type="ECO:0000256" key="2">
    <source>
        <dbReference type="ARBA" id="ARBA00022603"/>
    </source>
</evidence>
<evidence type="ECO:0000256" key="3">
    <source>
        <dbReference type="ARBA" id="ARBA00022679"/>
    </source>
</evidence>
<evidence type="ECO:0000313" key="8">
    <source>
        <dbReference type="Proteomes" id="UP000325177"/>
    </source>
</evidence>
<accession>A0A5P1UP29</accession>
<dbReference type="PANTHER" id="PTHR33841">
    <property type="entry name" value="DNA METHYLTRANSFERASE YEEA-RELATED"/>
    <property type="match status" value="1"/>
</dbReference>
<evidence type="ECO:0000313" key="7">
    <source>
        <dbReference type="EMBL" id="QER38354.1"/>
    </source>
</evidence>
<dbReference type="SUPFAM" id="SSF53335">
    <property type="entry name" value="S-adenosyl-L-methionine-dependent methyltransferases"/>
    <property type="match status" value="1"/>
</dbReference>
<dbReference type="REBASE" id="342763">
    <property type="entry name" value="M.Asp16S1ORF955P"/>
</dbReference>
<dbReference type="AlphaFoldDB" id="A0A5P1UP29"/>